<dbReference type="PANTHER" id="PTHR42700">
    <property type="entry name" value="SULFATE ADENYLYLTRANSFERASE"/>
    <property type="match status" value="1"/>
</dbReference>
<keyword evidence="6 7" id="KW-0418">Kinase</keyword>
<comment type="catalytic activity">
    <reaction evidence="1 6 7">
        <text>adenosine 5'-phosphosulfate + ATP = 3'-phosphoadenylyl sulfate + ADP + H(+)</text>
        <dbReference type="Rhea" id="RHEA:24152"/>
        <dbReference type="ChEBI" id="CHEBI:15378"/>
        <dbReference type="ChEBI" id="CHEBI:30616"/>
        <dbReference type="ChEBI" id="CHEBI:58243"/>
        <dbReference type="ChEBI" id="CHEBI:58339"/>
        <dbReference type="ChEBI" id="CHEBI:456216"/>
        <dbReference type="EC" id="2.7.1.25"/>
    </reaction>
</comment>
<feature type="domain" description="APS kinase" evidence="8">
    <location>
        <begin position="24"/>
        <end position="174"/>
    </location>
</feature>
<dbReference type="PANTHER" id="PTHR42700:SF1">
    <property type="entry name" value="SULFATE ADENYLYLTRANSFERASE"/>
    <property type="match status" value="1"/>
</dbReference>
<dbReference type="InterPro" id="IPR050512">
    <property type="entry name" value="Sulf_AdTrans/APS_kinase"/>
</dbReference>
<dbReference type="InterPro" id="IPR027417">
    <property type="entry name" value="P-loop_NTPase"/>
</dbReference>
<keyword evidence="3 6" id="KW-0808">Transferase</keyword>
<dbReference type="GO" id="GO:0070814">
    <property type="term" value="P:hydrogen sulfide biosynthetic process"/>
    <property type="evidence" value="ECO:0007669"/>
    <property type="project" value="UniProtKB-UniRule"/>
</dbReference>
<dbReference type="Proteomes" id="UP000239907">
    <property type="component" value="Unassembled WGS sequence"/>
</dbReference>
<comment type="pathway">
    <text evidence="6 7">Sulfur metabolism; hydrogen sulfide biosynthesis; sulfite from sulfate: step 2/3.</text>
</comment>
<evidence type="ECO:0000256" key="4">
    <source>
        <dbReference type="ARBA" id="ARBA00022741"/>
    </source>
</evidence>
<dbReference type="GO" id="GO:0019379">
    <property type="term" value="P:sulfate assimilation, phosphoadenylyl sulfate reduction by phosphoadenylyl-sulfate reductase (thioredoxin)"/>
    <property type="evidence" value="ECO:0007669"/>
    <property type="project" value="TreeGrafter"/>
</dbReference>
<dbReference type="EMBL" id="MQWA01000001">
    <property type="protein sequence ID" value="PQJ28103.1"/>
    <property type="molecule type" value="Genomic_DNA"/>
</dbReference>
<accession>A0A2S7U1P7</accession>
<evidence type="ECO:0000256" key="5">
    <source>
        <dbReference type="ARBA" id="ARBA00022840"/>
    </source>
</evidence>
<sequence>MSNIYPEYERQLPQSTKQELLGQRGLVVWMYGLSGSGKSTIANAAEKALNAQGRYVTMLDGDNLRSGLNAGLGFSDEDRNENIRRAAEVAKLLRHNGAIVLVSLITPQNVFRQQVRDILGDEQYLEVYVKASFEACQERDVKGLYAKAKDGKVAHFSGKTSSFEEPDQADLVIETENQSIEQSLETLLQSISSSIQLEKISK</sequence>
<dbReference type="OrthoDB" id="9804504at2"/>
<keyword evidence="5 6" id="KW-0067">ATP-binding</keyword>
<protein>
    <recommendedName>
        <fullName evidence="2 6">Adenylyl-sulfate kinase</fullName>
        <ecNumber evidence="2 6">2.7.1.25</ecNumber>
    </recommendedName>
    <alternativeName>
        <fullName evidence="6">APS kinase</fullName>
    </alternativeName>
    <alternativeName>
        <fullName evidence="6">ATP adenosine-5'-phosphosulfate 3'-phosphotransferase</fullName>
    </alternativeName>
    <alternativeName>
        <fullName evidence="6">Adenosine-5'-phosphosulfate kinase</fullName>
    </alternativeName>
</protein>
<comment type="function">
    <text evidence="6 7">Catalyzes the synthesis of activated sulfate.</text>
</comment>
<dbReference type="GO" id="GO:0004781">
    <property type="term" value="F:sulfate adenylyltransferase (ATP) activity"/>
    <property type="evidence" value="ECO:0007669"/>
    <property type="project" value="TreeGrafter"/>
</dbReference>
<dbReference type="SUPFAM" id="SSF52540">
    <property type="entry name" value="P-loop containing nucleoside triphosphate hydrolases"/>
    <property type="match status" value="1"/>
</dbReference>
<dbReference type="GO" id="GO:0005737">
    <property type="term" value="C:cytoplasm"/>
    <property type="evidence" value="ECO:0007669"/>
    <property type="project" value="TreeGrafter"/>
</dbReference>
<dbReference type="GO" id="GO:0005524">
    <property type="term" value="F:ATP binding"/>
    <property type="evidence" value="ECO:0007669"/>
    <property type="project" value="UniProtKB-UniRule"/>
</dbReference>
<gene>
    <name evidence="6" type="primary">cysC</name>
    <name evidence="9" type="ORF">BSZ32_06025</name>
</gene>
<evidence type="ECO:0000313" key="10">
    <source>
        <dbReference type="Proteomes" id="UP000239907"/>
    </source>
</evidence>
<dbReference type="GO" id="GO:0004020">
    <property type="term" value="F:adenylylsulfate kinase activity"/>
    <property type="evidence" value="ECO:0007669"/>
    <property type="project" value="UniProtKB-UniRule"/>
</dbReference>
<comment type="caution">
    <text evidence="9">The sequence shown here is derived from an EMBL/GenBank/DDBJ whole genome shotgun (WGS) entry which is preliminary data.</text>
</comment>
<name>A0A2S7U1P7_9BACT</name>
<dbReference type="Pfam" id="PF01583">
    <property type="entry name" value="APS_kinase"/>
    <property type="match status" value="1"/>
</dbReference>
<dbReference type="GO" id="GO:0010134">
    <property type="term" value="P:sulfate assimilation via adenylyl sulfate reduction"/>
    <property type="evidence" value="ECO:0007669"/>
    <property type="project" value="TreeGrafter"/>
</dbReference>
<dbReference type="EC" id="2.7.1.25" evidence="2 6"/>
<feature type="binding site" evidence="6">
    <location>
        <begin position="32"/>
        <end position="39"/>
    </location>
    <ligand>
        <name>ATP</name>
        <dbReference type="ChEBI" id="CHEBI:30616"/>
    </ligand>
</feature>
<dbReference type="Gene3D" id="3.40.50.300">
    <property type="entry name" value="P-loop containing nucleotide triphosphate hydrolases"/>
    <property type="match status" value="1"/>
</dbReference>
<dbReference type="NCBIfam" id="TIGR00455">
    <property type="entry name" value="apsK"/>
    <property type="match status" value="1"/>
</dbReference>
<comment type="similarity">
    <text evidence="6 7">Belongs to the APS kinase family.</text>
</comment>
<evidence type="ECO:0000256" key="2">
    <source>
        <dbReference type="ARBA" id="ARBA00012121"/>
    </source>
</evidence>
<dbReference type="InterPro" id="IPR002891">
    <property type="entry name" value="APS"/>
</dbReference>
<evidence type="ECO:0000256" key="1">
    <source>
        <dbReference type="ARBA" id="ARBA00001823"/>
    </source>
</evidence>
<evidence type="ECO:0000256" key="6">
    <source>
        <dbReference type="HAMAP-Rule" id="MF_00065"/>
    </source>
</evidence>
<dbReference type="AlphaFoldDB" id="A0A2S7U1P7"/>
<dbReference type="HAMAP" id="MF_00065">
    <property type="entry name" value="Adenylyl_sulf_kinase"/>
    <property type="match status" value="1"/>
</dbReference>
<dbReference type="UniPathway" id="UPA00140">
    <property type="reaction ID" value="UER00205"/>
</dbReference>
<dbReference type="RefSeq" id="WP_105042607.1">
    <property type="nucleotide sequence ID" value="NZ_MQWA01000001.1"/>
</dbReference>
<proteinExistence type="inferred from homology"/>
<keyword evidence="4 6" id="KW-0547">Nucleotide-binding</keyword>
<organism evidence="9 10">
    <name type="scientific">Rubritalea profundi</name>
    <dbReference type="NCBI Taxonomy" id="1658618"/>
    <lineage>
        <taxon>Bacteria</taxon>
        <taxon>Pseudomonadati</taxon>
        <taxon>Verrucomicrobiota</taxon>
        <taxon>Verrucomicrobiia</taxon>
        <taxon>Verrucomicrobiales</taxon>
        <taxon>Rubritaleaceae</taxon>
        <taxon>Rubritalea</taxon>
    </lineage>
</organism>
<reference evidence="9 10" key="1">
    <citation type="submission" date="2016-12" db="EMBL/GenBank/DDBJ databases">
        <title>Study of bacterial adaptation to deep sea.</title>
        <authorList>
            <person name="Song J."/>
            <person name="Yoshizawa S."/>
            <person name="Kogure K."/>
        </authorList>
    </citation>
    <scope>NUCLEOTIDE SEQUENCE [LARGE SCALE GENOMIC DNA]</scope>
    <source>
        <strain evidence="9 10">SAORIC-165</strain>
    </source>
</reference>
<keyword evidence="10" id="KW-1185">Reference proteome</keyword>
<evidence type="ECO:0000313" key="9">
    <source>
        <dbReference type="EMBL" id="PQJ28103.1"/>
    </source>
</evidence>
<evidence type="ECO:0000256" key="7">
    <source>
        <dbReference type="RuleBase" id="RU004347"/>
    </source>
</evidence>
<keyword evidence="6" id="KW-0597">Phosphoprotein</keyword>
<dbReference type="NCBIfam" id="NF003013">
    <property type="entry name" value="PRK03846.1"/>
    <property type="match status" value="1"/>
</dbReference>
<comment type="caution">
    <text evidence="6">Lacks conserved residue(s) required for the propagation of feature annotation.</text>
</comment>
<evidence type="ECO:0000256" key="3">
    <source>
        <dbReference type="ARBA" id="ARBA00022679"/>
    </source>
</evidence>
<evidence type="ECO:0000259" key="8">
    <source>
        <dbReference type="Pfam" id="PF01583"/>
    </source>
</evidence>
<dbReference type="CDD" id="cd02027">
    <property type="entry name" value="APSK"/>
    <property type="match status" value="1"/>
</dbReference>
<dbReference type="InterPro" id="IPR059117">
    <property type="entry name" value="APS_kinase_dom"/>
</dbReference>